<sequence>MFNDIITIMAIIIFLSVFAWSYQALYTYWKKEFKDKKK</sequence>
<feature type="transmembrane region" description="Helical" evidence="1">
    <location>
        <begin position="6"/>
        <end position="29"/>
    </location>
</feature>
<keyword evidence="1" id="KW-0812">Transmembrane</keyword>
<evidence type="ECO:0000313" key="2">
    <source>
        <dbReference type="EMBL" id="SNV44595.1"/>
    </source>
</evidence>
<accession>A0A239XD24</accession>
<dbReference type="EMBL" id="LT906454">
    <property type="protein sequence ID" value="SNV44595.1"/>
    <property type="molecule type" value="Genomic_DNA"/>
</dbReference>
<protein>
    <submittedName>
        <fullName evidence="2">Uncharacterized protein</fullName>
    </submittedName>
</protein>
<proteinExistence type="predicted"/>
<keyword evidence="1" id="KW-0472">Membrane</keyword>
<evidence type="ECO:0000313" key="3">
    <source>
        <dbReference type="EMBL" id="SNV44607.1"/>
    </source>
</evidence>
<dbReference type="EMBL" id="LT906454">
    <property type="protein sequence ID" value="SNV44607.1"/>
    <property type="molecule type" value="Genomic_DNA"/>
</dbReference>
<evidence type="ECO:0000313" key="4">
    <source>
        <dbReference type="Proteomes" id="UP000215144"/>
    </source>
</evidence>
<name>A0A239XD24_STRAI</name>
<gene>
    <name evidence="2" type="ORF">SAMEA4504048_01881</name>
    <name evidence="3" type="ORF">SAMEA4504048_01883</name>
</gene>
<dbReference type="KEGG" id="saco:SAME_01883"/>
<reference evidence="2 4" key="1">
    <citation type="submission" date="2017-06" db="EMBL/GenBank/DDBJ databases">
        <authorList>
            <consortium name="Pathogen Informatics"/>
        </authorList>
    </citation>
    <scope>NUCLEOTIDE SEQUENCE [LARGE SCALE GENOMIC DNA]</scope>
    <source>
        <strain evidence="2 4">NCTC11291</strain>
    </source>
</reference>
<dbReference type="AlphaFoldDB" id="A0A239XD24"/>
<organism evidence="2 4">
    <name type="scientific">Streptococcus acidominimus</name>
    <dbReference type="NCBI Taxonomy" id="1326"/>
    <lineage>
        <taxon>Bacteria</taxon>
        <taxon>Bacillati</taxon>
        <taxon>Bacillota</taxon>
        <taxon>Bacilli</taxon>
        <taxon>Lactobacillales</taxon>
        <taxon>Streptococcaceae</taxon>
        <taxon>Streptococcus</taxon>
    </lineage>
</organism>
<evidence type="ECO:0000256" key="1">
    <source>
        <dbReference type="SAM" id="Phobius"/>
    </source>
</evidence>
<dbReference type="KEGG" id="saco:SAME_01881"/>
<dbReference type="Proteomes" id="UP000215144">
    <property type="component" value="Chromosome 1"/>
</dbReference>
<keyword evidence="1" id="KW-1133">Transmembrane helix</keyword>